<organism evidence="1 2">
    <name type="scientific">Alcaligenes endophyticus</name>
    <dbReference type="NCBI Taxonomy" id="1929088"/>
    <lineage>
        <taxon>Bacteria</taxon>
        <taxon>Pseudomonadati</taxon>
        <taxon>Pseudomonadota</taxon>
        <taxon>Betaproteobacteria</taxon>
        <taxon>Burkholderiales</taxon>
        <taxon>Alcaligenaceae</taxon>
        <taxon>Alcaligenes</taxon>
    </lineage>
</organism>
<dbReference type="InterPro" id="IPR009387">
    <property type="entry name" value="HigB-2"/>
</dbReference>
<comment type="caution">
    <text evidence="1">The sequence shown here is derived from an EMBL/GenBank/DDBJ whole genome shotgun (WGS) entry which is preliminary data.</text>
</comment>
<keyword evidence="2" id="KW-1185">Reference proteome</keyword>
<reference evidence="1" key="1">
    <citation type="submission" date="2021-11" db="EMBL/GenBank/DDBJ databases">
        <title>Draft genome sequence of Alcaligenes endophyticus type strain CCUG 75668T.</title>
        <authorList>
            <person name="Salva-Serra F."/>
            <person name="Duran R.E."/>
            <person name="Seeger M."/>
            <person name="Moore E.R.B."/>
            <person name="Jaen-Luchoro D."/>
        </authorList>
    </citation>
    <scope>NUCLEOTIDE SEQUENCE</scope>
    <source>
        <strain evidence="1">CCUG 75668</strain>
    </source>
</reference>
<sequence>MKAVFVKLPAFQRYRERYLDDVAYANFQRLLLHQPYAGDVMAATGGLRKVRFLHSRKGAGKRGGLRLIYYYWSQGDQFWLFTLYDKNEVEDLLISERMALARFLRHEIEART</sequence>
<name>A0ABT8ELM4_9BURK</name>
<dbReference type="PIRSF" id="PIRSF039032">
    <property type="entry name" value="HigB-2"/>
    <property type="match status" value="1"/>
</dbReference>
<gene>
    <name evidence="1" type="ORF">LMS43_11945</name>
</gene>
<dbReference type="EMBL" id="JAJHNU010000003">
    <property type="protein sequence ID" value="MDN4122000.1"/>
    <property type="molecule type" value="Genomic_DNA"/>
</dbReference>
<evidence type="ECO:0000313" key="1">
    <source>
        <dbReference type="EMBL" id="MDN4122000.1"/>
    </source>
</evidence>
<evidence type="ECO:0000313" key="2">
    <source>
        <dbReference type="Proteomes" id="UP001168613"/>
    </source>
</evidence>
<proteinExistence type="predicted"/>
<dbReference type="Proteomes" id="UP001168613">
    <property type="component" value="Unassembled WGS sequence"/>
</dbReference>
<protein>
    <submittedName>
        <fullName evidence="1">Toxin</fullName>
    </submittedName>
</protein>
<accession>A0ABT8ELM4</accession>
<dbReference type="RefSeq" id="WP_266122995.1">
    <property type="nucleotide sequence ID" value="NZ_JAJHNU010000003.1"/>
</dbReference>